<dbReference type="InterPro" id="IPR037523">
    <property type="entry name" value="VOC_core"/>
</dbReference>
<sequence length="126" mass="14035">MVTSLRGETIPILASRDIAETVAFYERLGFGVVRLHENFGPAYLLIRRDDVELHFVHSPEVDPAESSGGCYLRLADAQAVYDDWEPMGVPGLHPPIDTPWGMREFFVIDPSGNLLRIGTRTEPPDA</sequence>
<dbReference type="InterPro" id="IPR004360">
    <property type="entry name" value="Glyas_Fos-R_dOase_dom"/>
</dbReference>
<dbReference type="EMBL" id="CADCTB010000148">
    <property type="protein sequence ID" value="CAA9254838.1"/>
    <property type="molecule type" value="Genomic_DNA"/>
</dbReference>
<evidence type="ECO:0000256" key="3">
    <source>
        <dbReference type="ARBA" id="ARBA00023251"/>
    </source>
</evidence>
<dbReference type="CDD" id="cd08349">
    <property type="entry name" value="BLMA_like"/>
    <property type="match status" value="1"/>
</dbReference>
<evidence type="ECO:0000313" key="5">
    <source>
        <dbReference type="EMBL" id="CAA9254838.1"/>
    </source>
</evidence>
<gene>
    <name evidence="5" type="ORF">AVDCRST_MAG10-2425</name>
</gene>
<dbReference type="Gene3D" id="3.10.180.10">
    <property type="entry name" value="2,3-Dihydroxybiphenyl 1,2-Dioxygenase, domain 1"/>
    <property type="match status" value="1"/>
</dbReference>
<evidence type="ECO:0000256" key="2">
    <source>
        <dbReference type="ARBA" id="ARBA00021572"/>
    </source>
</evidence>
<proteinExistence type="inferred from homology"/>
<name>A0A6J4IN55_9ACTN</name>
<dbReference type="InterPro" id="IPR029068">
    <property type="entry name" value="Glyas_Bleomycin-R_OHBP_Dase"/>
</dbReference>
<dbReference type="SUPFAM" id="SSF54593">
    <property type="entry name" value="Glyoxalase/Bleomycin resistance protein/Dihydroxybiphenyl dioxygenase"/>
    <property type="match status" value="1"/>
</dbReference>
<feature type="domain" description="VOC" evidence="4">
    <location>
        <begin position="6"/>
        <end position="120"/>
    </location>
</feature>
<comment type="similarity">
    <text evidence="1">Belongs to the bleomycin resistance protein family.</text>
</comment>
<dbReference type="InterPro" id="IPR000335">
    <property type="entry name" value="Bleomycin-R"/>
</dbReference>
<dbReference type="Pfam" id="PF00903">
    <property type="entry name" value="Glyoxalase"/>
    <property type="match status" value="1"/>
</dbReference>
<reference evidence="5" key="1">
    <citation type="submission" date="2020-02" db="EMBL/GenBank/DDBJ databases">
        <authorList>
            <person name="Meier V. D."/>
        </authorList>
    </citation>
    <scope>NUCLEOTIDE SEQUENCE</scope>
    <source>
        <strain evidence="5">AVDCRST_MAG10</strain>
    </source>
</reference>
<protein>
    <recommendedName>
        <fullName evidence="2">Bleomycin resistance protein</fullName>
    </recommendedName>
</protein>
<organism evidence="5">
    <name type="scientific">uncultured Acidimicrobiales bacterium</name>
    <dbReference type="NCBI Taxonomy" id="310071"/>
    <lineage>
        <taxon>Bacteria</taxon>
        <taxon>Bacillati</taxon>
        <taxon>Actinomycetota</taxon>
        <taxon>Acidimicrobiia</taxon>
        <taxon>Acidimicrobiales</taxon>
        <taxon>environmental samples</taxon>
    </lineage>
</organism>
<dbReference type="PROSITE" id="PS51819">
    <property type="entry name" value="VOC"/>
    <property type="match status" value="1"/>
</dbReference>
<dbReference type="AlphaFoldDB" id="A0A6J4IN55"/>
<keyword evidence="3" id="KW-0046">Antibiotic resistance</keyword>
<dbReference type="GO" id="GO:0046677">
    <property type="term" value="P:response to antibiotic"/>
    <property type="evidence" value="ECO:0007669"/>
    <property type="project" value="UniProtKB-KW"/>
</dbReference>
<evidence type="ECO:0000256" key="1">
    <source>
        <dbReference type="ARBA" id="ARBA00011051"/>
    </source>
</evidence>
<accession>A0A6J4IN55</accession>
<evidence type="ECO:0000259" key="4">
    <source>
        <dbReference type="PROSITE" id="PS51819"/>
    </source>
</evidence>